<dbReference type="PANTHER" id="PTHR42648:SF27">
    <property type="entry name" value="RNA-DIRECTED DNA POLYMERASE"/>
    <property type="match status" value="1"/>
</dbReference>
<dbReference type="InterPro" id="IPR036875">
    <property type="entry name" value="Znf_CCHC_sf"/>
</dbReference>
<dbReference type="InterPro" id="IPR036397">
    <property type="entry name" value="RNaseH_sf"/>
</dbReference>
<dbReference type="PANTHER" id="PTHR42648">
    <property type="entry name" value="TRANSPOSASE, PUTATIVE-RELATED"/>
    <property type="match status" value="1"/>
</dbReference>
<dbReference type="GO" id="GO:0015074">
    <property type="term" value="P:DNA integration"/>
    <property type="evidence" value="ECO:0007669"/>
    <property type="project" value="InterPro"/>
</dbReference>
<dbReference type="PROSITE" id="PS50994">
    <property type="entry name" value="INTEGRASE"/>
    <property type="match status" value="1"/>
</dbReference>
<reference evidence="5" key="2">
    <citation type="journal article" date="2024" name="Plant">
        <title>Genomic evolution and insights into agronomic trait innovations of Sesamum species.</title>
        <authorList>
            <person name="Miao H."/>
            <person name="Wang L."/>
            <person name="Qu L."/>
            <person name="Liu H."/>
            <person name="Sun Y."/>
            <person name="Le M."/>
            <person name="Wang Q."/>
            <person name="Wei S."/>
            <person name="Zheng Y."/>
            <person name="Lin W."/>
            <person name="Duan Y."/>
            <person name="Cao H."/>
            <person name="Xiong S."/>
            <person name="Wang X."/>
            <person name="Wei L."/>
            <person name="Li C."/>
            <person name="Ma Q."/>
            <person name="Ju M."/>
            <person name="Zhao R."/>
            <person name="Li G."/>
            <person name="Mu C."/>
            <person name="Tian Q."/>
            <person name="Mei H."/>
            <person name="Zhang T."/>
            <person name="Gao T."/>
            <person name="Zhang H."/>
        </authorList>
    </citation>
    <scope>NUCLEOTIDE SEQUENCE</scope>
    <source>
        <strain evidence="5">G02</strain>
    </source>
</reference>
<name>A0AAW2U9K3_SESRA</name>
<feature type="compositionally biased region" description="Basic residues" evidence="2">
    <location>
        <begin position="141"/>
        <end position="155"/>
    </location>
</feature>
<dbReference type="Pfam" id="PF00665">
    <property type="entry name" value="rve"/>
    <property type="match status" value="1"/>
</dbReference>
<comment type="caution">
    <text evidence="5">The sequence shown here is derived from an EMBL/GenBank/DDBJ whole genome shotgun (WGS) entry which is preliminary data.</text>
</comment>
<gene>
    <name evidence="5" type="ORF">Sradi_1560500</name>
</gene>
<evidence type="ECO:0000256" key="1">
    <source>
        <dbReference type="PROSITE-ProRule" id="PRU00047"/>
    </source>
</evidence>
<dbReference type="GO" id="GO:0003676">
    <property type="term" value="F:nucleic acid binding"/>
    <property type="evidence" value="ECO:0007669"/>
    <property type="project" value="InterPro"/>
</dbReference>
<dbReference type="InterPro" id="IPR012337">
    <property type="entry name" value="RNaseH-like_sf"/>
</dbReference>
<keyword evidence="1" id="KW-0863">Zinc-finger</keyword>
<dbReference type="Gene3D" id="4.10.60.10">
    <property type="entry name" value="Zinc finger, CCHC-type"/>
    <property type="match status" value="1"/>
</dbReference>
<evidence type="ECO:0000313" key="5">
    <source>
        <dbReference type="EMBL" id="KAL0413588.1"/>
    </source>
</evidence>
<dbReference type="PROSITE" id="PS50158">
    <property type="entry name" value="ZF_CCHC"/>
    <property type="match status" value="1"/>
</dbReference>
<dbReference type="SUPFAM" id="SSF57756">
    <property type="entry name" value="Retrovirus zinc finger-like domains"/>
    <property type="match status" value="1"/>
</dbReference>
<evidence type="ECO:0000256" key="2">
    <source>
        <dbReference type="SAM" id="MobiDB-lite"/>
    </source>
</evidence>
<dbReference type="InterPro" id="IPR001584">
    <property type="entry name" value="Integrase_cat-core"/>
</dbReference>
<feature type="compositionally biased region" description="Low complexity" evidence="2">
    <location>
        <begin position="156"/>
        <end position="169"/>
    </location>
</feature>
<dbReference type="InterPro" id="IPR025724">
    <property type="entry name" value="GAG-pre-integrase_dom"/>
</dbReference>
<keyword evidence="1" id="KW-0862">Zinc</keyword>
<keyword evidence="1" id="KW-0479">Metal-binding</keyword>
<dbReference type="SUPFAM" id="SSF53098">
    <property type="entry name" value="Ribonuclease H-like"/>
    <property type="match status" value="1"/>
</dbReference>
<reference evidence="5" key="1">
    <citation type="submission" date="2020-06" db="EMBL/GenBank/DDBJ databases">
        <authorList>
            <person name="Li T."/>
            <person name="Hu X."/>
            <person name="Zhang T."/>
            <person name="Song X."/>
            <person name="Zhang H."/>
            <person name="Dai N."/>
            <person name="Sheng W."/>
            <person name="Hou X."/>
            <person name="Wei L."/>
        </authorList>
    </citation>
    <scope>NUCLEOTIDE SEQUENCE</scope>
    <source>
        <strain evidence="5">G02</strain>
        <tissue evidence="5">Leaf</tissue>
    </source>
</reference>
<protein>
    <submittedName>
        <fullName evidence="5">Transposon Ty1-BL Gag-Pol polyprotein</fullName>
    </submittedName>
</protein>
<feature type="region of interest" description="Disordered" evidence="2">
    <location>
        <begin position="117"/>
        <end position="187"/>
    </location>
</feature>
<sequence>METNKFNGTNYNDWLRNLRIILDFENQGYVLDKPLPVTLPEGSSLEERLTFEKWHEDNRKVRNIILASMTNEIQKQYDRLEDVPSIMLRMKDVYAVLDRHIRYAATKAFFGTKMTEGSSVHSDDHKSEPAVLVGEASTSKAKGKGARRWKRKKGKGTTVTATASTGGAPPAAPKGKGKGKVGGSQRSKENDVCMHCQGKGHWKRECPQLLSNPGMFVVEVNMISNSASWVLDTSCGAHICNDLQVLQRSRKLSRDEMILRLGDGKAVAAEAVGSLRLVIWHARLGHISKDRIRRLVDSKSLEIDNLDHLPTCESCLKGKMTKKPFVGQSAIANSLLDLVHTDVCGPLSIPTRGGFSYFITFTDDHSRYGYVYLMRYKSEAFGRFREYRLEVENQTNRKIKALRSDRGGEYLSGEFMDYLKENGILSQWTPPGMPQLNGVAKRRNRTLLDMVQSMMSFKELPPSFWSYALETAAKLLNIAPSKSVPQMLYEIWHGKPASYKYLSA</sequence>
<proteinExistence type="predicted"/>
<dbReference type="Pfam" id="PF13976">
    <property type="entry name" value="gag_pre-integrs"/>
    <property type="match status" value="1"/>
</dbReference>
<dbReference type="AlphaFoldDB" id="A0AAW2U9K3"/>
<dbReference type="InterPro" id="IPR039537">
    <property type="entry name" value="Retrotran_Ty1/copia-like"/>
</dbReference>
<feature type="domain" description="Integrase catalytic" evidence="4">
    <location>
        <begin position="320"/>
        <end position="504"/>
    </location>
</feature>
<dbReference type="InterPro" id="IPR001878">
    <property type="entry name" value="Znf_CCHC"/>
</dbReference>
<organism evidence="5">
    <name type="scientific">Sesamum radiatum</name>
    <name type="common">Black benniseed</name>
    <dbReference type="NCBI Taxonomy" id="300843"/>
    <lineage>
        <taxon>Eukaryota</taxon>
        <taxon>Viridiplantae</taxon>
        <taxon>Streptophyta</taxon>
        <taxon>Embryophyta</taxon>
        <taxon>Tracheophyta</taxon>
        <taxon>Spermatophyta</taxon>
        <taxon>Magnoliopsida</taxon>
        <taxon>eudicotyledons</taxon>
        <taxon>Gunneridae</taxon>
        <taxon>Pentapetalae</taxon>
        <taxon>asterids</taxon>
        <taxon>lamiids</taxon>
        <taxon>Lamiales</taxon>
        <taxon>Pedaliaceae</taxon>
        <taxon>Sesamum</taxon>
    </lineage>
</organism>
<dbReference type="GO" id="GO:0008270">
    <property type="term" value="F:zinc ion binding"/>
    <property type="evidence" value="ECO:0007669"/>
    <property type="project" value="UniProtKB-KW"/>
</dbReference>
<feature type="domain" description="CCHC-type" evidence="3">
    <location>
        <begin position="193"/>
        <end position="208"/>
    </location>
</feature>
<dbReference type="EMBL" id="JACGWJ010000006">
    <property type="protein sequence ID" value="KAL0413588.1"/>
    <property type="molecule type" value="Genomic_DNA"/>
</dbReference>
<accession>A0AAW2U9K3</accession>
<evidence type="ECO:0000259" key="3">
    <source>
        <dbReference type="PROSITE" id="PS50158"/>
    </source>
</evidence>
<evidence type="ECO:0000259" key="4">
    <source>
        <dbReference type="PROSITE" id="PS50994"/>
    </source>
</evidence>
<dbReference type="Gene3D" id="3.30.420.10">
    <property type="entry name" value="Ribonuclease H-like superfamily/Ribonuclease H"/>
    <property type="match status" value="1"/>
</dbReference>